<dbReference type="Gene3D" id="2.40.50.140">
    <property type="entry name" value="Nucleic acid-binding proteins"/>
    <property type="match status" value="1"/>
</dbReference>
<comment type="caution">
    <text evidence="2">Lacks conserved residue(s) required for the propagation of feature annotation.</text>
</comment>
<sequence length="111" mass="12448">MNTMKNRVQLIGHVGNDPEVKTFEGGKVANLSIATHEYFTNKKGEKVEETHWHKIVAFGKSAEIIEKFVVKGKEIAIEGKLSSKSYDDKEGNKRYITEVVVSDLMLLGKPN</sequence>
<comment type="caution">
    <text evidence="4">The sequence shown here is derived from an EMBL/GenBank/DDBJ whole genome shotgun (WGS) entry which is preliminary data.</text>
</comment>
<organism evidence="4 5">
    <name type="scientific">Flavobacterium orientale</name>
    <dbReference type="NCBI Taxonomy" id="1756020"/>
    <lineage>
        <taxon>Bacteria</taxon>
        <taxon>Pseudomonadati</taxon>
        <taxon>Bacteroidota</taxon>
        <taxon>Flavobacteriia</taxon>
        <taxon>Flavobacteriales</taxon>
        <taxon>Flavobacteriaceae</taxon>
        <taxon>Flavobacterium</taxon>
    </lineage>
</organism>
<dbReference type="PANTHER" id="PTHR10302:SF0">
    <property type="entry name" value="SINGLE-STRANDED DNA-BINDING PROTEIN, MITOCHONDRIAL"/>
    <property type="match status" value="1"/>
</dbReference>
<dbReference type="Proteomes" id="UP000625735">
    <property type="component" value="Unassembled WGS sequence"/>
</dbReference>
<comment type="subunit">
    <text evidence="2">Homotetramer.</text>
</comment>
<dbReference type="AlphaFoldDB" id="A0A917D998"/>
<protein>
    <recommendedName>
        <fullName evidence="2 3">Single-stranded DNA-binding protein</fullName>
        <shortName evidence="2">SSB</shortName>
    </recommendedName>
</protein>
<evidence type="ECO:0000256" key="1">
    <source>
        <dbReference type="ARBA" id="ARBA00023125"/>
    </source>
</evidence>
<dbReference type="InterPro" id="IPR012340">
    <property type="entry name" value="NA-bd_OB-fold"/>
</dbReference>
<dbReference type="SUPFAM" id="SSF50249">
    <property type="entry name" value="Nucleic acid-binding proteins"/>
    <property type="match status" value="1"/>
</dbReference>
<dbReference type="CDD" id="cd04496">
    <property type="entry name" value="SSB_OBF"/>
    <property type="match status" value="1"/>
</dbReference>
<evidence type="ECO:0000256" key="2">
    <source>
        <dbReference type="HAMAP-Rule" id="MF_00984"/>
    </source>
</evidence>
<dbReference type="GO" id="GO:0003697">
    <property type="term" value="F:single-stranded DNA binding"/>
    <property type="evidence" value="ECO:0007669"/>
    <property type="project" value="UniProtKB-UniRule"/>
</dbReference>
<dbReference type="GO" id="GO:0009295">
    <property type="term" value="C:nucleoid"/>
    <property type="evidence" value="ECO:0007669"/>
    <property type="project" value="TreeGrafter"/>
</dbReference>
<dbReference type="Pfam" id="PF00436">
    <property type="entry name" value="SSB"/>
    <property type="match status" value="1"/>
</dbReference>
<dbReference type="NCBIfam" id="TIGR00621">
    <property type="entry name" value="ssb"/>
    <property type="match status" value="1"/>
</dbReference>
<evidence type="ECO:0000256" key="3">
    <source>
        <dbReference type="PIRNR" id="PIRNR002070"/>
    </source>
</evidence>
<name>A0A917D998_9FLAO</name>
<dbReference type="HAMAP" id="MF_00984">
    <property type="entry name" value="SSB"/>
    <property type="match status" value="1"/>
</dbReference>
<proteinExistence type="inferred from homology"/>
<dbReference type="PROSITE" id="PS50935">
    <property type="entry name" value="SSB"/>
    <property type="match status" value="1"/>
</dbReference>
<dbReference type="PANTHER" id="PTHR10302">
    <property type="entry name" value="SINGLE-STRANDED DNA-BINDING PROTEIN"/>
    <property type="match status" value="1"/>
</dbReference>
<reference evidence="4" key="2">
    <citation type="submission" date="2020-09" db="EMBL/GenBank/DDBJ databases">
        <authorList>
            <person name="Sun Q."/>
            <person name="Zhou Y."/>
        </authorList>
    </citation>
    <scope>NUCLEOTIDE SEQUENCE</scope>
    <source>
        <strain evidence="4">CGMCC 1.12506</strain>
    </source>
</reference>
<reference evidence="4" key="1">
    <citation type="journal article" date="2014" name="Int. J. Syst. Evol. Microbiol.">
        <title>Complete genome sequence of Corynebacterium casei LMG S-19264T (=DSM 44701T), isolated from a smear-ripened cheese.</title>
        <authorList>
            <consortium name="US DOE Joint Genome Institute (JGI-PGF)"/>
            <person name="Walter F."/>
            <person name="Albersmeier A."/>
            <person name="Kalinowski J."/>
            <person name="Ruckert C."/>
        </authorList>
    </citation>
    <scope>NUCLEOTIDE SEQUENCE</scope>
    <source>
        <strain evidence="4">CGMCC 1.12506</strain>
    </source>
</reference>
<evidence type="ECO:0000313" key="5">
    <source>
        <dbReference type="Proteomes" id="UP000625735"/>
    </source>
</evidence>
<gene>
    <name evidence="4" type="ORF">GCM10011343_05170</name>
</gene>
<dbReference type="EMBL" id="BMFG01000002">
    <property type="protein sequence ID" value="GGD17378.1"/>
    <property type="molecule type" value="Genomic_DNA"/>
</dbReference>
<keyword evidence="5" id="KW-1185">Reference proteome</keyword>
<dbReference type="InterPro" id="IPR000424">
    <property type="entry name" value="Primosome_PriB/ssb"/>
</dbReference>
<accession>A0A917D998</accession>
<evidence type="ECO:0000313" key="4">
    <source>
        <dbReference type="EMBL" id="GGD17378.1"/>
    </source>
</evidence>
<keyword evidence="1 2" id="KW-0238">DNA-binding</keyword>
<dbReference type="InterPro" id="IPR011344">
    <property type="entry name" value="ssDNA-bd"/>
</dbReference>
<dbReference type="PIRSF" id="PIRSF002070">
    <property type="entry name" value="SSB"/>
    <property type="match status" value="1"/>
</dbReference>
<dbReference type="GO" id="GO:0006260">
    <property type="term" value="P:DNA replication"/>
    <property type="evidence" value="ECO:0007669"/>
    <property type="project" value="InterPro"/>
</dbReference>